<dbReference type="InterPro" id="IPR050896">
    <property type="entry name" value="Mito_lipid_metab_GTPase"/>
</dbReference>
<dbReference type="GO" id="GO:0003924">
    <property type="term" value="F:GTPase activity"/>
    <property type="evidence" value="ECO:0007669"/>
    <property type="project" value="InterPro"/>
</dbReference>
<dbReference type="Gene3D" id="3.40.50.300">
    <property type="entry name" value="P-loop containing nucleotide triphosphate hydrolases"/>
    <property type="match status" value="1"/>
</dbReference>
<dbReference type="PANTHER" id="PTHR46434:SF1">
    <property type="entry name" value="GENETIC INTERACTOR OF PROHIBITINS 3, MITOCHONDRIAL"/>
    <property type="match status" value="1"/>
</dbReference>
<dbReference type="PANTHER" id="PTHR46434">
    <property type="entry name" value="GENETIC INTERACTOR OF PROHIBITINS 3, MITOCHONDRIAL"/>
    <property type="match status" value="1"/>
</dbReference>
<evidence type="ECO:0000313" key="3">
    <source>
        <dbReference type="Proteomes" id="UP000823629"/>
    </source>
</evidence>
<protein>
    <submittedName>
        <fullName evidence="2">Ribosome biogenesis GTPase YqeH</fullName>
    </submittedName>
</protein>
<feature type="domain" description="EngC GTPase" evidence="1">
    <location>
        <begin position="79"/>
        <end position="235"/>
    </location>
</feature>
<organism evidence="2 3">
    <name type="scientific">Candidatus Scatoplasma merdavium</name>
    <dbReference type="NCBI Taxonomy" id="2840932"/>
    <lineage>
        <taxon>Bacteria</taxon>
        <taxon>Bacillati</taxon>
        <taxon>Bacillota</taxon>
        <taxon>Bacilli</taxon>
        <taxon>Bacillales</taxon>
        <taxon>Candidatus Scatoplasma</taxon>
    </lineage>
</organism>
<dbReference type="AlphaFoldDB" id="A0A9D9D9X4"/>
<dbReference type="CDD" id="cd01855">
    <property type="entry name" value="YqeH"/>
    <property type="match status" value="1"/>
</dbReference>
<sequence length="380" mass="42660">MIFRKKNANTTLTSQIRISRCASCGAILQDEDPKKNGYISKKRIDEHIEEMTCDRCYNLRHYNAVTNEFSSDYQKLLLKAKADDALVVYVLDLFALEASLIPNIAKYLPNKLLVVLNKRDILPEETDDNKLVSDIKKRLNLDHVNPDKIMILSSIKDLNTSELFASVDELRKGKDVYFIGASLVGKSSLVTQLLRQYVNKTSRVISTKNIEGSSLSVMEIPLDQDSSIYDTPGIYNPLSMVNVLERDVMRTIVPHRQIKPKDFTLSEGDGIIFGGIAAMDIAIGEANSYRFILSERVSLTQVKSRQIEASFDSLIAQKQVQPISAYIRGFDNLVCRSVKLPPSGKAVISIYGFMRVEFDAHSQQIELYLPKGVGSKLIIS</sequence>
<proteinExistence type="predicted"/>
<reference evidence="2" key="1">
    <citation type="submission" date="2020-10" db="EMBL/GenBank/DDBJ databases">
        <authorList>
            <person name="Gilroy R."/>
        </authorList>
    </citation>
    <scope>NUCLEOTIDE SEQUENCE</scope>
    <source>
        <strain evidence="2">1748</strain>
    </source>
</reference>
<dbReference type="Proteomes" id="UP000823629">
    <property type="component" value="Unassembled WGS sequence"/>
</dbReference>
<name>A0A9D9D9X4_9BACL</name>
<dbReference type="InterPro" id="IPR027417">
    <property type="entry name" value="P-loop_NTPase"/>
</dbReference>
<dbReference type="Pfam" id="PF03193">
    <property type="entry name" value="RsgA_GTPase"/>
    <property type="match status" value="1"/>
</dbReference>
<accession>A0A9D9D9X4</accession>
<dbReference type="GO" id="GO:0005525">
    <property type="term" value="F:GTP binding"/>
    <property type="evidence" value="ECO:0007669"/>
    <property type="project" value="InterPro"/>
</dbReference>
<dbReference type="InterPro" id="IPR010914">
    <property type="entry name" value="RsgA_GTPase_dom"/>
</dbReference>
<gene>
    <name evidence="2" type="primary">yqeH</name>
    <name evidence="2" type="ORF">IAC78_04255</name>
</gene>
<evidence type="ECO:0000313" key="2">
    <source>
        <dbReference type="EMBL" id="MBO8414660.1"/>
    </source>
</evidence>
<evidence type="ECO:0000259" key="1">
    <source>
        <dbReference type="Pfam" id="PF03193"/>
    </source>
</evidence>
<dbReference type="SUPFAM" id="SSF52540">
    <property type="entry name" value="P-loop containing nucleoside triphosphate hydrolases"/>
    <property type="match status" value="1"/>
</dbReference>
<dbReference type="EMBL" id="JADING010000124">
    <property type="protein sequence ID" value="MBO8414660.1"/>
    <property type="molecule type" value="Genomic_DNA"/>
</dbReference>
<reference evidence="2" key="2">
    <citation type="journal article" date="2021" name="PeerJ">
        <title>Extensive microbial diversity within the chicken gut microbiome revealed by metagenomics and culture.</title>
        <authorList>
            <person name="Gilroy R."/>
            <person name="Ravi A."/>
            <person name="Getino M."/>
            <person name="Pursley I."/>
            <person name="Horton D.L."/>
            <person name="Alikhan N.F."/>
            <person name="Baker D."/>
            <person name="Gharbi K."/>
            <person name="Hall N."/>
            <person name="Watson M."/>
            <person name="Adriaenssens E.M."/>
            <person name="Foster-Nyarko E."/>
            <person name="Jarju S."/>
            <person name="Secka A."/>
            <person name="Antonio M."/>
            <person name="Oren A."/>
            <person name="Chaudhuri R.R."/>
            <person name="La Ragione R."/>
            <person name="Hildebrand F."/>
            <person name="Pallen M.J."/>
        </authorList>
    </citation>
    <scope>NUCLEOTIDE SEQUENCE</scope>
    <source>
        <strain evidence="2">1748</strain>
    </source>
</reference>
<comment type="caution">
    <text evidence="2">The sequence shown here is derived from an EMBL/GenBank/DDBJ whole genome shotgun (WGS) entry which is preliminary data.</text>
</comment>